<accession>A0ABU2APW4</accession>
<name>A0ABU2APW4_9ACTN</name>
<sequence>MQLRTVPLRTGRHRRGEQPDPLPRPATRKAYEERLREIAFERFLRKSAGLAAAHASHRRPSIAARVGAALKRAVLHVTRTSRSAAAAARTGASLGRA</sequence>
<evidence type="ECO:0000313" key="3">
    <source>
        <dbReference type="Proteomes" id="UP001183604"/>
    </source>
</evidence>
<keyword evidence="3" id="KW-1185">Reference proteome</keyword>
<dbReference type="Proteomes" id="UP001183604">
    <property type="component" value="Unassembled WGS sequence"/>
</dbReference>
<gene>
    <name evidence="2" type="ORF">J2S69_002981</name>
</gene>
<evidence type="ECO:0000313" key="2">
    <source>
        <dbReference type="EMBL" id="MDR7339262.1"/>
    </source>
</evidence>
<comment type="caution">
    <text evidence="2">The sequence shown here is derived from an EMBL/GenBank/DDBJ whole genome shotgun (WGS) entry which is preliminary data.</text>
</comment>
<feature type="region of interest" description="Disordered" evidence="1">
    <location>
        <begin position="1"/>
        <end position="27"/>
    </location>
</feature>
<reference evidence="2 3" key="1">
    <citation type="submission" date="2023-07" db="EMBL/GenBank/DDBJ databases">
        <title>Sequencing the genomes of 1000 actinobacteria strains.</title>
        <authorList>
            <person name="Klenk H.-P."/>
        </authorList>
    </citation>
    <scope>NUCLEOTIDE SEQUENCE [LARGE SCALE GENOMIC DNA]</scope>
    <source>
        <strain evidence="2 3">DSM 44724</strain>
    </source>
</reference>
<evidence type="ECO:0000256" key="1">
    <source>
        <dbReference type="SAM" id="MobiDB-lite"/>
    </source>
</evidence>
<dbReference type="EMBL" id="JAVDYD010000001">
    <property type="protein sequence ID" value="MDR7339262.1"/>
    <property type="molecule type" value="Genomic_DNA"/>
</dbReference>
<organism evidence="2 3">
    <name type="scientific">Glycomyces lechevalierae</name>
    <dbReference type="NCBI Taxonomy" id="256034"/>
    <lineage>
        <taxon>Bacteria</taxon>
        <taxon>Bacillati</taxon>
        <taxon>Actinomycetota</taxon>
        <taxon>Actinomycetes</taxon>
        <taxon>Glycomycetales</taxon>
        <taxon>Glycomycetaceae</taxon>
        <taxon>Glycomyces</taxon>
    </lineage>
</organism>
<protein>
    <submittedName>
        <fullName evidence="2">Uncharacterized protein</fullName>
    </submittedName>
</protein>
<proteinExistence type="predicted"/>